<comment type="caution">
    <text evidence="1">The sequence shown here is derived from an EMBL/GenBank/DDBJ whole genome shotgun (WGS) entry which is preliminary data.</text>
</comment>
<evidence type="ECO:0000313" key="4">
    <source>
        <dbReference type="Proteomes" id="UP000014157"/>
    </source>
</evidence>
<keyword evidence="4" id="KW-1185">Reference proteome</keyword>
<dbReference type="OrthoDB" id="2193694at2"/>
<dbReference type="EMBL" id="AJAS01000024">
    <property type="protein sequence ID" value="EOH96613.1"/>
    <property type="molecule type" value="Genomic_DNA"/>
</dbReference>
<name>R2QN17_9ENTE</name>
<dbReference type="EMBL" id="ASWB01000003">
    <property type="protein sequence ID" value="EOT66039.1"/>
    <property type="molecule type" value="Genomic_DNA"/>
</dbReference>
<dbReference type="AlphaFoldDB" id="R2QN17"/>
<dbReference type="STRING" id="155617.RV09_GL001439"/>
<evidence type="ECO:0008006" key="5">
    <source>
        <dbReference type="Google" id="ProtNLM"/>
    </source>
</evidence>
<dbReference type="Proteomes" id="UP000014157">
    <property type="component" value="Unassembled WGS sequence"/>
</dbReference>
<dbReference type="HOGENOM" id="CLU_2093067_0_0_9"/>
<dbReference type="RefSeq" id="WP_010766295.1">
    <property type="nucleotide sequence ID" value="NZ_ASWB01000003.1"/>
</dbReference>
<dbReference type="PATRIC" id="fig|1158609.3.peg.2906"/>
<sequence length="116" mass="13027">MCGRFLLDPTNSKEIEEIIRKIEAKNQEGKTGKMFPTNTVPLLVGTSDYDNERGFTPEIIDAIIDNNTKTRKSKIDELGRKTWEYIDSRGNKVVTNDRGGIVSVHSSAPKGKYIPK</sequence>
<gene>
    <name evidence="2" type="ORF">I586_02308</name>
    <name evidence="1" type="ORF">UAY_02981</name>
</gene>
<accession>R2QN17</accession>
<reference evidence="1 3" key="1">
    <citation type="submission" date="2013-02" db="EMBL/GenBank/DDBJ databases">
        <title>The Genome Sequence of Enterococcus moraviensis BAA-383.</title>
        <authorList>
            <consortium name="The Broad Institute Genome Sequencing Platform"/>
            <consortium name="The Broad Institute Genome Sequencing Center for Infectious Disease"/>
            <person name="Earl A.M."/>
            <person name="Gilmore M.S."/>
            <person name="Lebreton F."/>
            <person name="Walker B."/>
            <person name="Young S.K."/>
            <person name="Zeng Q."/>
            <person name="Gargeya S."/>
            <person name="Fitzgerald M."/>
            <person name="Haas B."/>
            <person name="Abouelleil A."/>
            <person name="Alvarado L."/>
            <person name="Arachchi H.M."/>
            <person name="Berlin A.M."/>
            <person name="Chapman S.B."/>
            <person name="Dewar J."/>
            <person name="Goldberg J."/>
            <person name="Griggs A."/>
            <person name="Gujja S."/>
            <person name="Hansen M."/>
            <person name="Howarth C."/>
            <person name="Imamovic A."/>
            <person name="Larimer J."/>
            <person name="McCowan C."/>
            <person name="Murphy C."/>
            <person name="Neiman D."/>
            <person name="Pearson M."/>
            <person name="Priest M."/>
            <person name="Roberts A."/>
            <person name="Saif S."/>
            <person name="Shea T."/>
            <person name="Sisk P."/>
            <person name="Sykes S."/>
            <person name="Wortman J."/>
            <person name="Nusbaum C."/>
            <person name="Birren B."/>
        </authorList>
    </citation>
    <scope>NUCLEOTIDE SEQUENCE [LARGE SCALE GENOMIC DNA]</scope>
    <source>
        <strain evidence="1 3">ATCC BAA-383</strain>
    </source>
</reference>
<protein>
    <recommendedName>
        <fullName evidence="5">Abasic site processing protein</fullName>
    </recommendedName>
</protein>
<dbReference type="Proteomes" id="UP000013781">
    <property type="component" value="Unassembled WGS sequence"/>
</dbReference>
<evidence type="ECO:0000313" key="3">
    <source>
        <dbReference type="Proteomes" id="UP000013781"/>
    </source>
</evidence>
<evidence type="ECO:0000313" key="2">
    <source>
        <dbReference type="EMBL" id="EOT66039.1"/>
    </source>
</evidence>
<reference evidence="2 4" key="2">
    <citation type="submission" date="2013-03" db="EMBL/GenBank/DDBJ databases">
        <title>The Genome Sequence of Enterococcus moraviensis BAA-383 (PacBio/Illumina hybrid assembly).</title>
        <authorList>
            <consortium name="The Broad Institute Genomics Platform"/>
            <consortium name="The Broad Institute Genome Sequencing Center for Infectious Disease"/>
            <person name="Earl A."/>
            <person name="Russ C."/>
            <person name="Gilmore M."/>
            <person name="Surin D."/>
            <person name="Walker B."/>
            <person name="Young S."/>
            <person name="Zeng Q."/>
            <person name="Gargeya S."/>
            <person name="Fitzgerald M."/>
            <person name="Haas B."/>
            <person name="Abouelleil A."/>
            <person name="Allen A.W."/>
            <person name="Alvarado L."/>
            <person name="Arachchi H.M."/>
            <person name="Berlin A.M."/>
            <person name="Chapman S.B."/>
            <person name="Gainer-Dewar J."/>
            <person name="Goldberg J."/>
            <person name="Griggs A."/>
            <person name="Gujja S."/>
            <person name="Hansen M."/>
            <person name="Howarth C."/>
            <person name="Imamovic A."/>
            <person name="Ireland A."/>
            <person name="Larimer J."/>
            <person name="McCowan C."/>
            <person name="Murphy C."/>
            <person name="Pearson M."/>
            <person name="Poon T.W."/>
            <person name="Priest M."/>
            <person name="Roberts A."/>
            <person name="Saif S."/>
            <person name="Shea T."/>
            <person name="Sisk P."/>
            <person name="Sykes S."/>
            <person name="Wortman J."/>
            <person name="Nusbaum C."/>
            <person name="Birren B."/>
        </authorList>
    </citation>
    <scope>NUCLEOTIDE SEQUENCE [LARGE SCALE GENOMIC DNA]</scope>
    <source>
        <strain evidence="2 4">ATCC BAA-383</strain>
    </source>
</reference>
<proteinExistence type="predicted"/>
<evidence type="ECO:0000313" key="1">
    <source>
        <dbReference type="EMBL" id="EOH96613.1"/>
    </source>
</evidence>
<organism evidence="1 3">
    <name type="scientific">Enterococcus moraviensis ATCC BAA-383</name>
    <dbReference type="NCBI Taxonomy" id="1158609"/>
    <lineage>
        <taxon>Bacteria</taxon>
        <taxon>Bacillati</taxon>
        <taxon>Bacillota</taxon>
        <taxon>Bacilli</taxon>
        <taxon>Lactobacillales</taxon>
        <taxon>Enterococcaceae</taxon>
        <taxon>Enterococcus</taxon>
    </lineage>
</organism>